<dbReference type="Proteomes" id="UP000319143">
    <property type="component" value="Unassembled WGS sequence"/>
</dbReference>
<keyword evidence="3" id="KW-1185">Reference proteome</keyword>
<dbReference type="EMBL" id="SJPV01000044">
    <property type="protein sequence ID" value="TWU23511.1"/>
    <property type="molecule type" value="Genomic_DNA"/>
</dbReference>
<proteinExistence type="predicted"/>
<feature type="chain" id="PRO_5022808376" evidence="1">
    <location>
        <begin position="23"/>
        <end position="119"/>
    </location>
</feature>
<organism evidence="2 3">
    <name type="scientific">Novipirellula artificiosorum</name>
    <dbReference type="NCBI Taxonomy" id="2528016"/>
    <lineage>
        <taxon>Bacteria</taxon>
        <taxon>Pseudomonadati</taxon>
        <taxon>Planctomycetota</taxon>
        <taxon>Planctomycetia</taxon>
        <taxon>Pirellulales</taxon>
        <taxon>Pirellulaceae</taxon>
        <taxon>Novipirellula</taxon>
    </lineage>
</organism>
<protein>
    <submittedName>
        <fullName evidence="2">Uncharacterized protein</fullName>
    </submittedName>
</protein>
<comment type="caution">
    <text evidence="2">The sequence shown here is derived from an EMBL/GenBank/DDBJ whole genome shotgun (WGS) entry which is preliminary data.</text>
</comment>
<dbReference type="AlphaFoldDB" id="A0A5C6CJI6"/>
<gene>
    <name evidence="2" type="ORF">Poly41_71110</name>
</gene>
<sequence length="119" mass="13666" precursor="true">MNRYVAPFVFLAVLIGTVFSIAATQDVPHQGDSRFAGKAVIIQTEGVYFGVRDDVRFESIGSTDYIVLSSRHDRTYDQWYRLDIVDELKIFDSKEEALSYDKMARPNVYRTRESKSGEE</sequence>
<evidence type="ECO:0000313" key="3">
    <source>
        <dbReference type="Proteomes" id="UP000319143"/>
    </source>
</evidence>
<name>A0A5C6CJI6_9BACT</name>
<evidence type="ECO:0000256" key="1">
    <source>
        <dbReference type="SAM" id="SignalP"/>
    </source>
</evidence>
<keyword evidence="1" id="KW-0732">Signal</keyword>
<evidence type="ECO:0000313" key="2">
    <source>
        <dbReference type="EMBL" id="TWU23511.1"/>
    </source>
</evidence>
<dbReference type="OrthoDB" id="287577at2"/>
<dbReference type="RefSeq" id="WP_146531731.1">
    <property type="nucleotide sequence ID" value="NZ_SJPV01000044.1"/>
</dbReference>
<feature type="signal peptide" evidence="1">
    <location>
        <begin position="1"/>
        <end position="22"/>
    </location>
</feature>
<reference evidence="2 3" key="1">
    <citation type="submission" date="2019-02" db="EMBL/GenBank/DDBJ databases">
        <title>Deep-cultivation of Planctomycetes and their phenomic and genomic characterization uncovers novel biology.</title>
        <authorList>
            <person name="Wiegand S."/>
            <person name="Jogler M."/>
            <person name="Boedeker C."/>
            <person name="Pinto D."/>
            <person name="Vollmers J."/>
            <person name="Rivas-Marin E."/>
            <person name="Kohn T."/>
            <person name="Peeters S.H."/>
            <person name="Heuer A."/>
            <person name="Rast P."/>
            <person name="Oberbeckmann S."/>
            <person name="Bunk B."/>
            <person name="Jeske O."/>
            <person name="Meyerdierks A."/>
            <person name="Storesund J.E."/>
            <person name="Kallscheuer N."/>
            <person name="Luecker S."/>
            <person name="Lage O.M."/>
            <person name="Pohl T."/>
            <person name="Merkel B.J."/>
            <person name="Hornburger P."/>
            <person name="Mueller R.-W."/>
            <person name="Bruemmer F."/>
            <person name="Labrenz M."/>
            <person name="Spormann A.M."/>
            <person name="Op Den Camp H."/>
            <person name="Overmann J."/>
            <person name="Amann R."/>
            <person name="Jetten M.S.M."/>
            <person name="Mascher T."/>
            <person name="Medema M.H."/>
            <person name="Devos D.P."/>
            <person name="Kaster A.-K."/>
            <person name="Ovreas L."/>
            <person name="Rohde M."/>
            <person name="Galperin M.Y."/>
            <person name="Jogler C."/>
        </authorList>
    </citation>
    <scope>NUCLEOTIDE SEQUENCE [LARGE SCALE GENOMIC DNA]</scope>
    <source>
        <strain evidence="2 3">Poly41</strain>
    </source>
</reference>
<accession>A0A5C6CJI6</accession>